<accession>A0A183EJZ6</accession>
<reference evidence="2 3" key="2">
    <citation type="submission" date="2018-11" db="EMBL/GenBank/DDBJ databases">
        <authorList>
            <consortium name="Pathogen Informatics"/>
        </authorList>
    </citation>
    <scope>NUCLEOTIDE SEQUENCE [LARGE SCALE GENOMIC DNA]</scope>
</reference>
<dbReference type="PANTHER" id="PTHR47020:SF1">
    <property type="entry name" value="HILLARIN"/>
    <property type="match status" value="1"/>
</dbReference>
<protein>
    <submittedName>
        <fullName evidence="4">Transposase</fullName>
    </submittedName>
</protein>
<evidence type="ECO:0000313" key="2">
    <source>
        <dbReference type="EMBL" id="VDN37919.1"/>
    </source>
</evidence>
<dbReference type="WBParaSite" id="GPUH_0002131201-mRNA-1">
    <property type="protein sequence ID" value="GPUH_0002131201-mRNA-1"/>
    <property type="gene ID" value="GPUH_0002131201"/>
</dbReference>
<feature type="domain" description="KY-like immunoglobulin-like" evidence="1">
    <location>
        <begin position="52"/>
        <end position="120"/>
    </location>
</feature>
<evidence type="ECO:0000313" key="4">
    <source>
        <dbReference type="WBParaSite" id="GPUH_0002131201-mRNA-1"/>
    </source>
</evidence>
<name>A0A183EJZ6_9BILA</name>
<evidence type="ECO:0000313" key="3">
    <source>
        <dbReference type="Proteomes" id="UP000271098"/>
    </source>
</evidence>
<dbReference type="Pfam" id="PF23265">
    <property type="entry name" value="Ig-like_KY"/>
    <property type="match status" value="1"/>
</dbReference>
<dbReference type="OrthoDB" id="6129702at2759"/>
<dbReference type="InterPro" id="IPR056564">
    <property type="entry name" value="Ig-like_KY"/>
</dbReference>
<sequence>MIHEKRIISKYTPRNKDAILKQDFAEYSFIEFIYEFFPQEAEWQLLERPITLRQFEALPFVRSLFFRYGLSFTDPNLRAIVKKPRSTCMCLQADRSGAATISITMSTEALNSLIFHYNLK</sequence>
<reference evidence="4" key="1">
    <citation type="submission" date="2016-06" db="UniProtKB">
        <authorList>
            <consortium name="WormBaseParasite"/>
        </authorList>
    </citation>
    <scope>IDENTIFICATION</scope>
</reference>
<dbReference type="InterPro" id="IPR053041">
    <property type="entry name" value="Transglut-like_Superfamily_Mod"/>
</dbReference>
<dbReference type="AlphaFoldDB" id="A0A183EJZ6"/>
<evidence type="ECO:0000259" key="1">
    <source>
        <dbReference type="Pfam" id="PF23265"/>
    </source>
</evidence>
<gene>
    <name evidence="2" type="ORF">GPUH_LOCUS21286</name>
</gene>
<proteinExistence type="predicted"/>
<organism evidence="4">
    <name type="scientific">Gongylonema pulchrum</name>
    <dbReference type="NCBI Taxonomy" id="637853"/>
    <lineage>
        <taxon>Eukaryota</taxon>
        <taxon>Metazoa</taxon>
        <taxon>Ecdysozoa</taxon>
        <taxon>Nematoda</taxon>
        <taxon>Chromadorea</taxon>
        <taxon>Rhabditida</taxon>
        <taxon>Spirurina</taxon>
        <taxon>Spiruromorpha</taxon>
        <taxon>Spiruroidea</taxon>
        <taxon>Gongylonematidae</taxon>
        <taxon>Gongylonema</taxon>
    </lineage>
</organism>
<dbReference type="EMBL" id="UYRT01092227">
    <property type="protein sequence ID" value="VDN37919.1"/>
    <property type="molecule type" value="Genomic_DNA"/>
</dbReference>
<dbReference type="PANTHER" id="PTHR47020">
    <property type="entry name" value="HILLARIN"/>
    <property type="match status" value="1"/>
</dbReference>
<keyword evidence="3" id="KW-1185">Reference proteome</keyword>
<dbReference type="Proteomes" id="UP000271098">
    <property type="component" value="Unassembled WGS sequence"/>
</dbReference>